<dbReference type="GO" id="GO:0005737">
    <property type="term" value="C:cytoplasm"/>
    <property type="evidence" value="ECO:0007669"/>
    <property type="project" value="UniProtKB-SubCell"/>
</dbReference>
<feature type="binding site" evidence="8">
    <location>
        <position position="106"/>
    </location>
    <ligand>
        <name>GTP</name>
        <dbReference type="ChEBI" id="CHEBI:37565"/>
    </ligand>
</feature>
<evidence type="ECO:0000256" key="6">
    <source>
        <dbReference type="ARBA" id="ARBA00023134"/>
    </source>
</evidence>
<comment type="caution">
    <text evidence="8">Lacks conserved residue(s) required for the propagation of feature annotation.</text>
</comment>
<accession>A0A919CJH2</accession>
<comment type="cofactor">
    <cofactor evidence="8">
        <name>Mg(2+)</name>
        <dbReference type="ChEBI" id="CHEBI:18420"/>
    </cofactor>
</comment>
<dbReference type="EMBL" id="BMYM01000001">
    <property type="protein sequence ID" value="GHD28428.1"/>
    <property type="molecule type" value="Genomic_DNA"/>
</dbReference>
<comment type="catalytic activity">
    <reaction evidence="8">
        <text>Mo-molybdopterin + GTP + H(+) = Mo-molybdopterin guanine dinucleotide + diphosphate</text>
        <dbReference type="Rhea" id="RHEA:34243"/>
        <dbReference type="ChEBI" id="CHEBI:15378"/>
        <dbReference type="ChEBI" id="CHEBI:33019"/>
        <dbReference type="ChEBI" id="CHEBI:37565"/>
        <dbReference type="ChEBI" id="CHEBI:71302"/>
        <dbReference type="ChEBI" id="CHEBI:71310"/>
        <dbReference type="EC" id="2.7.7.77"/>
    </reaction>
</comment>
<comment type="subcellular location">
    <subcellularLocation>
        <location evidence="8">Cytoplasm</location>
    </subcellularLocation>
</comment>
<dbReference type="SUPFAM" id="SSF53448">
    <property type="entry name" value="Nucleotide-diphospho-sugar transferases"/>
    <property type="match status" value="1"/>
</dbReference>
<reference evidence="10" key="2">
    <citation type="submission" date="2020-09" db="EMBL/GenBank/DDBJ databases">
        <authorList>
            <person name="Sun Q."/>
            <person name="Kim S."/>
        </authorList>
    </citation>
    <scope>NUCLEOTIDE SEQUENCE</scope>
    <source>
        <strain evidence="10">KCTC 23430</strain>
    </source>
</reference>
<evidence type="ECO:0000256" key="1">
    <source>
        <dbReference type="ARBA" id="ARBA00022490"/>
    </source>
</evidence>
<keyword evidence="3 8" id="KW-0479">Metal-binding</keyword>
<keyword evidence="4 8" id="KW-0547">Nucleotide-binding</keyword>
<dbReference type="GO" id="GO:0061603">
    <property type="term" value="F:molybdenum cofactor guanylyltransferase activity"/>
    <property type="evidence" value="ECO:0007669"/>
    <property type="project" value="UniProtKB-EC"/>
</dbReference>
<evidence type="ECO:0000256" key="3">
    <source>
        <dbReference type="ARBA" id="ARBA00022723"/>
    </source>
</evidence>
<organism evidence="10 11">
    <name type="scientific">Parahalioglobus pacificus</name>
    <dbReference type="NCBI Taxonomy" id="930806"/>
    <lineage>
        <taxon>Bacteria</taxon>
        <taxon>Pseudomonadati</taxon>
        <taxon>Pseudomonadota</taxon>
        <taxon>Gammaproteobacteria</taxon>
        <taxon>Cellvibrionales</taxon>
        <taxon>Halieaceae</taxon>
        <taxon>Parahalioglobus</taxon>
    </lineage>
</organism>
<evidence type="ECO:0000313" key="10">
    <source>
        <dbReference type="EMBL" id="GHD28428.1"/>
    </source>
</evidence>
<feature type="domain" description="MobA-like NTP transferase" evidence="9">
    <location>
        <begin position="15"/>
        <end position="169"/>
    </location>
</feature>
<proteinExistence type="inferred from homology"/>
<keyword evidence="11" id="KW-1185">Reference proteome</keyword>
<dbReference type="RefSeq" id="WP_189475309.1">
    <property type="nucleotide sequence ID" value="NZ_BMYM01000001.1"/>
</dbReference>
<comment type="function">
    <text evidence="8">Transfers a GMP moiety from GTP to Mo-molybdopterin (Mo-MPT) cofactor (Moco or molybdenum cofactor) to form Mo-molybdopterin guanine dinucleotide (Mo-MGD) cofactor.</text>
</comment>
<keyword evidence="1 8" id="KW-0963">Cytoplasm</keyword>
<keyword evidence="5 8" id="KW-0460">Magnesium</keyword>
<evidence type="ECO:0000259" key="9">
    <source>
        <dbReference type="Pfam" id="PF12804"/>
    </source>
</evidence>
<evidence type="ECO:0000313" key="11">
    <source>
        <dbReference type="Proteomes" id="UP000644693"/>
    </source>
</evidence>
<dbReference type="CDD" id="cd02503">
    <property type="entry name" value="MobA"/>
    <property type="match status" value="1"/>
</dbReference>
<protein>
    <recommendedName>
        <fullName evidence="8">Molybdenum cofactor guanylyltransferase</fullName>
        <shortName evidence="8">MoCo guanylyltransferase</shortName>
        <ecNumber evidence="8">2.7.7.77</ecNumber>
    </recommendedName>
    <alternativeName>
        <fullName evidence="8">GTP:molybdopterin guanylyltransferase</fullName>
    </alternativeName>
    <alternativeName>
        <fullName evidence="8">Mo-MPT guanylyltransferase</fullName>
    </alternativeName>
    <alternativeName>
        <fullName evidence="8">Molybdopterin guanylyltransferase</fullName>
    </alternativeName>
    <alternativeName>
        <fullName evidence="8">Molybdopterin-guanine dinucleotide synthase</fullName>
        <shortName evidence="8">MGD synthase</shortName>
    </alternativeName>
</protein>
<dbReference type="EC" id="2.7.7.77" evidence="8"/>
<feature type="binding site" evidence="8">
    <location>
        <position position="106"/>
    </location>
    <ligand>
        <name>Mg(2+)</name>
        <dbReference type="ChEBI" id="CHEBI:18420"/>
    </ligand>
</feature>
<dbReference type="GO" id="GO:0046872">
    <property type="term" value="F:metal ion binding"/>
    <property type="evidence" value="ECO:0007669"/>
    <property type="project" value="UniProtKB-KW"/>
</dbReference>
<comment type="similarity">
    <text evidence="8">Belongs to the MobA family.</text>
</comment>
<keyword evidence="6 8" id="KW-0342">GTP-binding</keyword>
<sequence length="190" mass="20837">MERTEFGQHRTDITGLILAGGRGSRMGGVDKGLVDIDGRPLIAATIERLRPQASTIVISCNRNAEHYRPYADRLVTDLRADFQGPLAGIEALGEINTPLLLVTPCDTPNIPSNLGARLLAAMTPATDAVYAQSDGRQHYLCLLLRQRALPTLSPYLDSGQRSVRHWLQTLNTEAVSFANEAHAFTNVNYR</sequence>
<dbReference type="InterPro" id="IPR013482">
    <property type="entry name" value="Molybde_CF_guanTrfase"/>
</dbReference>
<dbReference type="Gene3D" id="3.90.550.10">
    <property type="entry name" value="Spore Coat Polysaccharide Biosynthesis Protein SpsA, Chain A"/>
    <property type="match status" value="1"/>
</dbReference>
<evidence type="ECO:0000256" key="8">
    <source>
        <dbReference type="HAMAP-Rule" id="MF_00316"/>
    </source>
</evidence>
<reference evidence="10" key="1">
    <citation type="journal article" date="2014" name="Int. J. Syst. Evol. Microbiol.">
        <title>Complete genome sequence of Corynebacterium casei LMG S-19264T (=DSM 44701T), isolated from a smear-ripened cheese.</title>
        <authorList>
            <consortium name="US DOE Joint Genome Institute (JGI-PGF)"/>
            <person name="Walter F."/>
            <person name="Albersmeier A."/>
            <person name="Kalinowski J."/>
            <person name="Ruckert C."/>
        </authorList>
    </citation>
    <scope>NUCLEOTIDE SEQUENCE</scope>
    <source>
        <strain evidence="10">KCTC 23430</strain>
    </source>
</reference>
<keyword evidence="2 8" id="KW-0808">Transferase</keyword>
<feature type="binding site" evidence="8">
    <location>
        <position position="77"/>
    </location>
    <ligand>
        <name>GTP</name>
        <dbReference type="ChEBI" id="CHEBI:37565"/>
    </ligand>
</feature>
<keyword evidence="7 8" id="KW-0501">Molybdenum cofactor biosynthesis</keyword>
<dbReference type="PANTHER" id="PTHR19136:SF81">
    <property type="entry name" value="MOLYBDENUM COFACTOR GUANYLYLTRANSFERASE"/>
    <property type="match status" value="1"/>
</dbReference>
<dbReference type="PANTHER" id="PTHR19136">
    <property type="entry name" value="MOLYBDENUM COFACTOR GUANYLYLTRANSFERASE"/>
    <property type="match status" value="1"/>
</dbReference>
<feature type="binding site" evidence="8">
    <location>
        <begin position="18"/>
        <end position="20"/>
    </location>
    <ligand>
        <name>GTP</name>
        <dbReference type="ChEBI" id="CHEBI:37565"/>
    </ligand>
</feature>
<dbReference type="GO" id="GO:1902758">
    <property type="term" value="P:bis(molybdopterin guanine dinucleotide)molybdenum biosynthetic process"/>
    <property type="evidence" value="ECO:0007669"/>
    <property type="project" value="TreeGrafter"/>
</dbReference>
<dbReference type="GO" id="GO:0005525">
    <property type="term" value="F:GTP binding"/>
    <property type="evidence" value="ECO:0007669"/>
    <property type="project" value="UniProtKB-UniRule"/>
</dbReference>
<dbReference type="HAMAP" id="MF_00316">
    <property type="entry name" value="MobA"/>
    <property type="match status" value="1"/>
</dbReference>
<comment type="domain">
    <text evidence="8">The N-terminal domain determines nucleotide recognition and specific binding, while the C-terminal domain determines the specific binding to the target protein.</text>
</comment>
<feature type="binding site" evidence="8">
    <location>
        <position position="31"/>
    </location>
    <ligand>
        <name>GTP</name>
        <dbReference type="ChEBI" id="CHEBI:37565"/>
    </ligand>
</feature>
<evidence type="ECO:0000256" key="4">
    <source>
        <dbReference type="ARBA" id="ARBA00022741"/>
    </source>
</evidence>
<comment type="caution">
    <text evidence="10">The sequence shown here is derived from an EMBL/GenBank/DDBJ whole genome shotgun (WGS) entry which is preliminary data.</text>
</comment>
<keyword evidence="10" id="KW-0548">Nucleotidyltransferase</keyword>
<comment type="subunit">
    <text evidence="8">Monomer.</text>
</comment>
<dbReference type="Pfam" id="PF12804">
    <property type="entry name" value="NTP_transf_3"/>
    <property type="match status" value="1"/>
</dbReference>
<evidence type="ECO:0000256" key="7">
    <source>
        <dbReference type="ARBA" id="ARBA00023150"/>
    </source>
</evidence>
<dbReference type="InterPro" id="IPR029044">
    <property type="entry name" value="Nucleotide-diphossugar_trans"/>
</dbReference>
<dbReference type="AlphaFoldDB" id="A0A919CJH2"/>
<evidence type="ECO:0000256" key="2">
    <source>
        <dbReference type="ARBA" id="ARBA00022679"/>
    </source>
</evidence>
<dbReference type="NCBIfam" id="TIGR02665">
    <property type="entry name" value="molyb_mobA"/>
    <property type="match status" value="1"/>
</dbReference>
<evidence type="ECO:0000256" key="5">
    <source>
        <dbReference type="ARBA" id="ARBA00022842"/>
    </source>
</evidence>
<dbReference type="Proteomes" id="UP000644693">
    <property type="component" value="Unassembled WGS sequence"/>
</dbReference>
<gene>
    <name evidence="8 10" type="primary">mobA</name>
    <name evidence="10" type="ORF">GCM10007053_07790</name>
</gene>
<name>A0A919CJH2_9GAMM</name>
<dbReference type="InterPro" id="IPR025877">
    <property type="entry name" value="MobA-like_NTP_Trfase"/>
</dbReference>